<gene>
    <name evidence="1" type="primary">MYO2_6</name>
    <name evidence="1" type="ORF">DSO57_1026638</name>
</gene>
<reference evidence="1" key="1">
    <citation type="submission" date="2022-04" db="EMBL/GenBank/DDBJ databases">
        <title>Genome of the entomopathogenic fungus Entomophthora muscae.</title>
        <authorList>
            <person name="Elya C."/>
            <person name="Lovett B.R."/>
            <person name="Lee E."/>
            <person name="Macias A.M."/>
            <person name="Hajek A.E."/>
            <person name="De Bivort B.L."/>
            <person name="Kasson M.T."/>
            <person name="De Fine Licht H.H."/>
            <person name="Stajich J.E."/>
        </authorList>
    </citation>
    <scope>NUCLEOTIDE SEQUENCE</scope>
    <source>
        <strain evidence="1">Berkeley</strain>
    </source>
</reference>
<proteinExistence type="predicted"/>
<organism evidence="1 2">
    <name type="scientific">Entomophthora muscae</name>
    <dbReference type="NCBI Taxonomy" id="34485"/>
    <lineage>
        <taxon>Eukaryota</taxon>
        <taxon>Fungi</taxon>
        <taxon>Fungi incertae sedis</taxon>
        <taxon>Zoopagomycota</taxon>
        <taxon>Entomophthoromycotina</taxon>
        <taxon>Entomophthoromycetes</taxon>
        <taxon>Entomophthorales</taxon>
        <taxon>Entomophthoraceae</taxon>
        <taxon>Entomophthora</taxon>
    </lineage>
</organism>
<sequence length="1512" mass="172433">MATTQSVEVYVKGTKVWIEDKELGWKSATVCQRSQDEKCIKIGIVDEKGKESVIETSASHPDLPPLKNPLNLDGIDDLTNLNYLHEPAVLHNIAVRYEQHAIYTYSGIVLIAANPFQKVPLYSQEIIKSYSGKKRGDLDPYLFAIAEDAYRGMIKHGKNQTVIVSGESGAGKTMSAKFIMRYFASVNLETNSPSGGDSGMSETERQILATNPILESFGNAKTTRNDNSSRFGRYIEIQFDTDINIVGARIRTYLLERSRLIFQPESERNYHIFYQICKGASDAEKKDMHLTNIEDYHYLNQGGQYTVPGVDDADEFKITRDALNTIGIDKETQIEIFRLCAALLHIGNIAVAGNEKSGANIPEADEALAHVCEILKIKSNDFRKWMVKKQIVTRSDKIISNLTPVQATLVRDSAAKFLYSNLFDWLIKRTNEKLANGNEAQVRSFIGVLDIYGFEHFQKNSFEQFCINYANEKLQQQFNQHVFTLEQEEYVREEIDWTFIEFSDNKPCIEIIEGKLGILALLDEQSRLPSGSDEGFVNKLYSALAVPANEKYFSKPRFGTTAFTVSHYAHAVTYESENFLDKNRDTVPDEILGVFQNSEASFVKEILPTPESQQVVSPKLNGRSGATKHHTLGSAFKQSLNNLMETIGNTNVHYIRCIKPNEGKVPWGFENKTVLSQLRACGVLETIRISCSGYPSRKVIEDFVQRYYITLPLSKWEGDVTQVCKEILTKGLKDSDKYQIGKTKVFFRAGQLSLLEKLRNDKINSCAVFIQKNVRRMLCCRYYHRLRLTIVVCRAQNVYKFVRNTRELLRRSQAARMLQATIRGYLAKKTYKTRRESILRIQTFCRGYLTRQAAKDIKKQHAATLLQALARRYLERKKYLHSIKMIVAVQSHCRRSLAKKELKTLKSEKKPPADFKETSLTLGIKIISITWKLKTKENQVKELSRKVNSLENELQAMKKRHETDAKGTFSKDDMQERELQTLRLENAELQKRCLDQDQIIQDSERELKALRASLYETEQHINSTLPSEATLVKEPRNSAREMIELEDASMGLSSNSTAGSGHRRSKTFGFNAGVEATHSPALLKKKHALAQSVDLQNRRSTWNPLSSLFQPSTTDLPVMMEDTTENLLEILESDALVEEIVAGLVEKLNVPLPNFDMTRHAHEILFPAHMIGQCIIRMHRSGLSTRINKLMSEVLPAVRDSALRAEGDFIFAFWFSNVSELLIILSTNNDEESSPKPKENEDLPRPRNAISNAVKGLSMLLAEIMALWLESLQNRLSKIAIPAIVENQSLPGFVSSDTGFFNKIIKQVQNHIPIDHALNFFAILTKTLAYYFVDKKVIQHLVEYLLSFIATLSFNHVIIRKNFCSWKRGVQIQYNITLLEEWCADQEIEQKSLELEKLKQAAKLLKLPKTNPQELHSIYDICDLLNPGQIQKFLSIYHTTEYENPVPPEIIEKVARRAAFTEKADVIFLDPLPNHIALDYHQHFCQKNAEIERFVPSQFNLPRLNFVVHTRN</sequence>
<dbReference type="EMBL" id="QTSX02001577">
    <property type="protein sequence ID" value="KAJ9080291.1"/>
    <property type="molecule type" value="Genomic_DNA"/>
</dbReference>
<dbReference type="Proteomes" id="UP001165960">
    <property type="component" value="Unassembled WGS sequence"/>
</dbReference>
<keyword evidence="2" id="KW-1185">Reference proteome</keyword>
<protein>
    <submittedName>
        <fullName evidence="1">Myosin type-2 heavy chain 1</fullName>
    </submittedName>
</protein>
<accession>A0ACC2U104</accession>
<comment type="caution">
    <text evidence="1">The sequence shown here is derived from an EMBL/GenBank/DDBJ whole genome shotgun (WGS) entry which is preliminary data.</text>
</comment>
<evidence type="ECO:0000313" key="2">
    <source>
        <dbReference type="Proteomes" id="UP001165960"/>
    </source>
</evidence>
<evidence type="ECO:0000313" key="1">
    <source>
        <dbReference type="EMBL" id="KAJ9080291.1"/>
    </source>
</evidence>
<name>A0ACC2U104_9FUNG</name>